<organism evidence="1 2">
    <name type="scientific">Pseudomonas turukhanskensis</name>
    <dbReference type="NCBI Taxonomy" id="1806536"/>
    <lineage>
        <taxon>Bacteria</taxon>
        <taxon>Pseudomonadati</taxon>
        <taxon>Pseudomonadota</taxon>
        <taxon>Gammaproteobacteria</taxon>
        <taxon>Pseudomonadales</taxon>
        <taxon>Pseudomonadaceae</taxon>
        <taxon>Pseudomonas</taxon>
    </lineage>
</organism>
<dbReference type="InterPro" id="IPR011250">
    <property type="entry name" value="OMP/PagP_B-barrel"/>
</dbReference>
<dbReference type="AlphaFoldDB" id="A0A9W6KCB3"/>
<dbReference type="PANTHER" id="PTHR36920:SF1">
    <property type="entry name" value="OUTER MEMBRANE PROTEIN W"/>
    <property type="match status" value="1"/>
</dbReference>
<accession>A0A9W6KCB3</accession>
<reference evidence="1" key="2">
    <citation type="submission" date="2023-01" db="EMBL/GenBank/DDBJ databases">
        <authorList>
            <person name="Sun Q."/>
            <person name="Evtushenko L."/>
        </authorList>
    </citation>
    <scope>NUCLEOTIDE SEQUENCE</scope>
    <source>
        <strain evidence="1">VKM B-2935</strain>
    </source>
</reference>
<dbReference type="Proteomes" id="UP001143328">
    <property type="component" value="Unassembled WGS sequence"/>
</dbReference>
<comment type="caution">
    <text evidence="1">The sequence shown here is derived from an EMBL/GenBank/DDBJ whole genome shotgun (WGS) entry which is preliminary data.</text>
</comment>
<evidence type="ECO:0000313" key="1">
    <source>
        <dbReference type="EMBL" id="GLK90878.1"/>
    </source>
</evidence>
<keyword evidence="2" id="KW-1185">Reference proteome</keyword>
<reference evidence="1" key="1">
    <citation type="journal article" date="2014" name="Int. J. Syst. Evol. Microbiol.">
        <title>Complete genome sequence of Corynebacterium casei LMG S-19264T (=DSM 44701T), isolated from a smear-ripened cheese.</title>
        <authorList>
            <consortium name="US DOE Joint Genome Institute (JGI-PGF)"/>
            <person name="Walter F."/>
            <person name="Albersmeier A."/>
            <person name="Kalinowski J."/>
            <person name="Ruckert C."/>
        </authorList>
    </citation>
    <scope>NUCLEOTIDE SEQUENCE</scope>
    <source>
        <strain evidence="1">VKM B-2935</strain>
    </source>
</reference>
<dbReference type="RefSeq" id="WP_271197042.1">
    <property type="nucleotide sequence ID" value="NZ_BSFN01000014.1"/>
</dbReference>
<dbReference type="GO" id="GO:0019867">
    <property type="term" value="C:outer membrane"/>
    <property type="evidence" value="ECO:0007669"/>
    <property type="project" value="InterPro"/>
</dbReference>
<evidence type="ECO:0008006" key="3">
    <source>
        <dbReference type="Google" id="ProtNLM"/>
    </source>
</evidence>
<dbReference type="PANTHER" id="PTHR36920">
    <property type="match status" value="1"/>
</dbReference>
<dbReference type="Pfam" id="PF03922">
    <property type="entry name" value="OmpW"/>
    <property type="match status" value="1"/>
</dbReference>
<dbReference type="SUPFAM" id="SSF56925">
    <property type="entry name" value="OMPA-like"/>
    <property type="match status" value="1"/>
</dbReference>
<dbReference type="InterPro" id="IPR005618">
    <property type="entry name" value="OMPW"/>
</dbReference>
<name>A0A9W6KCB3_9PSED</name>
<dbReference type="GO" id="GO:0055085">
    <property type="term" value="P:transmembrane transport"/>
    <property type="evidence" value="ECO:0007669"/>
    <property type="project" value="TreeGrafter"/>
</dbReference>
<sequence>MSPAFVKNISMWISVSGSVLGAADALSGETYSRGAGYNKGDWVASLNLSKVYVDETLGPLNVGGSTVPSAAVSIGNDTTVTFDIAYFITDKVALDLFVGVPARAKFQGEGSISALERVSEVDYGPAILSLQYHFDNFERFHPYVGLGVGRVFFFDKTDGALTSFDIEDKWAPAVQVGLRYDFGNSWMVNSDIRYIPFETDVSGTLGSAPVSTKIEVDPFILSVGASYMF</sequence>
<dbReference type="EMBL" id="BSFN01000014">
    <property type="protein sequence ID" value="GLK90878.1"/>
    <property type="molecule type" value="Genomic_DNA"/>
</dbReference>
<proteinExistence type="predicted"/>
<evidence type="ECO:0000313" key="2">
    <source>
        <dbReference type="Proteomes" id="UP001143328"/>
    </source>
</evidence>
<protein>
    <recommendedName>
        <fullName evidence="3">Outer membrane protein</fullName>
    </recommendedName>
</protein>
<dbReference type="Gene3D" id="2.40.160.20">
    <property type="match status" value="1"/>
</dbReference>
<gene>
    <name evidence="1" type="ORF">GCM10017655_39420</name>
</gene>